<protein>
    <submittedName>
        <fullName evidence="6">LacI family transcriptional regulator</fullName>
    </submittedName>
</protein>
<keyword evidence="4" id="KW-0804">Transcription</keyword>
<dbReference type="PANTHER" id="PTHR30146">
    <property type="entry name" value="LACI-RELATED TRANSCRIPTIONAL REPRESSOR"/>
    <property type="match status" value="1"/>
</dbReference>
<evidence type="ECO:0000313" key="6">
    <source>
        <dbReference type="EMBL" id="ATC64480.1"/>
    </source>
</evidence>
<dbReference type="AlphaFoldDB" id="A0A290QBA6"/>
<dbReference type="InterPro" id="IPR000843">
    <property type="entry name" value="HTH_LacI"/>
</dbReference>
<keyword evidence="7" id="KW-1185">Reference proteome</keyword>
<dbReference type="InterPro" id="IPR028082">
    <property type="entry name" value="Peripla_BP_I"/>
</dbReference>
<keyword evidence="1" id="KW-0678">Repressor</keyword>
<dbReference type="Gene3D" id="1.10.260.40">
    <property type="entry name" value="lambda repressor-like DNA-binding domains"/>
    <property type="match status" value="1"/>
</dbReference>
<evidence type="ECO:0000259" key="5">
    <source>
        <dbReference type="PROSITE" id="PS50932"/>
    </source>
</evidence>
<evidence type="ECO:0000256" key="3">
    <source>
        <dbReference type="ARBA" id="ARBA00023125"/>
    </source>
</evidence>
<dbReference type="InterPro" id="IPR010982">
    <property type="entry name" value="Lambda_DNA-bd_dom_sf"/>
</dbReference>
<dbReference type="Proteomes" id="UP000217265">
    <property type="component" value="Chromosome"/>
</dbReference>
<dbReference type="KEGG" id="vbh:CMV30_11240"/>
<sequence length="355" mass="38821">MPAPTLRTLAKSLGLSRTTVSEALRGSSCVKPATAERIKLAAKAAGYQPNPLAGAVMSELRRSRGNAFRGVLAAVALTESDRPLHAGPFFKEILRGATDRASALGFKIELFTAGGDTGVSLSRLDQILQSRGIQGLILMPVWHSPDFTALDWGRYAGVYADYMIEKPALHSICPDHHRSLSTALQQITARGYKRPGMFVQRHHDERLQYRWQGAFFAFQQNNPDCGQVPLLMADEINEKNFTAWFKKHQPDVVLGHNSQALEWMKACGASVPKTHAFVSLNILNSTTPCAGLDQQPAHIGLRAAEILVAKLHRNERGAPQPASLTTIAARWVDGPTIRDKTLARPIREPAEAVLA</sequence>
<dbReference type="PANTHER" id="PTHR30146:SF148">
    <property type="entry name" value="HTH-TYPE TRANSCRIPTIONAL REPRESSOR PURR-RELATED"/>
    <property type="match status" value="1"/>
</dbReference>
<evidence type="ECO:0000256" key="4">
    <source>
        <dbReference type="ARBA" id="ARBA00023163"/>
    </source>
</evidence>
<proteinExistence type="predicted"/>
<accession>A0A290QBA6</accession>
<dbReference type="Pfam" id="PF00356">
    <property type="entry name" value="LacI"/>
    <property type="match status" value="1"/>
</dbReference>
<dbReference type="SUPFAM" id="SSF47413">
    <property type="entry name" value="lambda repressor-like DNA-binding domains"/>
    <property type="match status" value="1"/>
</dbReference>
<dbReference type="OrthoDB" id="192677at2"/>
<dbReference type="GO" id="GO:0000976">
    <property type="term" value="F:transcription cis-regulatory region binding"/>
    <property type="evidence" value="ECO:0007669"/>
    <property type="project" value="TreeGrafter"/>
</dbReference>
<dbReference type="EMBL" id="CP023344">
    <property type="protein sequence ID" value="ATC64480.1"/>
    <property type="molecule type" value="Genomic_DNA"/>
</dbReference>
<dbReference type="CDD" id="cd01392">
    <property type="entry name" value="HTH_LacI"/>
    <property type="match status" value="1"/>
</dbReference>
<feature type="domain" description="HTH lacI-type" evidence="5">
    <location>
        <begin position="4"/>
        <end position="58"/>
    </location>
</feature>
<dbReference type="GO" id="GO:0003700">
    <property type="term" value="F:DNA-binding transcription factor activity"/>
    <property type="evidence" value="ECO:0007669"/>
    <property type="project" value="TreeGrafter"/>
</dbReference>
<dbReference type="InterPro" id="IPR046335">
    <property type="entry name" value="LacI/GalR-like_sensor"/>
</dbReference>
<evidence type="ECO:0000256" key="2">
    <source>
        <dbReference type="ARBA" id="ARBA00023015"/>
    </source>
</evidence>
<organism evidence="6 7">
    <name type="scientific">Nibricoccus aquaticus</name>
    <dbReference type="NCBI Taxonomy" id="2576891"/>
    <lineage>
        <taxon>Bacteria</taxon>
        <taxon>Pseudomonadati</taxon>
        <taxon>Verrucomicrobiota</taxon>
        <taxon>Opitutia</taxon>
        <taxon>Opitutales</taxon>
        <taxon>Opitutaceae</taxon>
        <taxon>Nibricoccus</taxon>
    </lineage>
</organism>
<evidence type="ECO:0000313" key="7">
    <source>
        <dbReference type="Proteomes" id="UP000217265"/>
    </source>
</evidence>
<gene>
    <name evidence="6" type="ORF">CMV30_11240</name>
</gene>
<keyword evidence="2" id="KW-0805">Transcription regulation</keyword>
<dbReference type="Pfam" id="PF13377">
    <property type="entry name" value="Peripla_BP_3"/>
    <property type="match status" value="1"/>
</dbReference>
<dbReference type="RefSeq" id="WP_096056112.1">
    <property type="nucleotide sequence ID" value="NZ_CP023344.1"/>
</dbReference>
<keyword evidence="3" id="KW-0238">DNA-binding</keyword>
<dbReference type="SMART" id="SM00354">
    <property type="entry name" value="HTH_LACI"/>
    <property type="match status" value="1"/>
</dbReference>
<dbReference type="SUPFAM" id="SSF53822">
    <property type="entry name" value="Periplasmic binding protein-like I"/>
    <property type="match status" value="1"/>
</dbReference>
<dbReference type="PROSITE" id="PS50932">
    <property type="entry name" value="HTH_LACI_2"/>
    <property type="match status" value="1"/>
</dbReference>
<dbReference type="Gene3D" id="3.40.50.2300">
    <property type="match status" value="2"/>
</dbReference>
<evidence type="ECO:0000256" key="1">
    <source>
        <dbReference type="ARBA" id="ARBA00022491"/>
    </source>
</evidence>
<reference evidence="6 7" key="1">
    <citation type="submission" date="2017-09" db="EMBL/GenBank/DDBJ databases">
        <title>Complete genome sequence of Verrucomicrobial strain HZ-65, isolated from freshwater.</title>
        <authorList>
            <person name="Choi A."/>
        </authorList>
    </citation>
    <scope>NUCLEOTIDE SEQUENCE [LARGE SCALE GENOMIC DNA]</scope>
    <source>
        <strain evidence="6 7">HZ-65</strain>
    </source>
</reference>
<name>A0A290QBA6_9BACT</name>